<name>A0AAV9Y265_9CRYT</name>
<reference evidence="3 4" key="1">
    <citation type="submission" date="2023-10" db="EMBL/GenBank/DDBJ databases">
        <title>Comparative genomics analysis reveals potential genetic determinants of host preference in Cryptosporidium xiaoi.</title>
        <authorList>
            <person name="Xiao L."/>
            <person name="Li J."/>
        </authorList>
    </citation>
    <scope>NUCLEOTIDE SEQUENCE [LARGE SCALE GENOMIC DNA]</scope>
    <source>
        <strain evidence="3 4">52996</strain>
    </source>
</reference>
<evidence type="ECO:0000256" key="2">
    <source>
        <dbReference type="SAM" id="Phobius"/>
    </source>
</evidence>
<organism evidence="3 4">
    <name type="scientific">Cryptosporidium xiaoi</name>
    <dbReference type="NCBI Taxonomy" id="659607"/>
    <lineage>
        <taxon>Eukaryota</taxon>
        <taxon>Sar</taxon>
        <taxon>Alveolata</taxon>
        <taxon>Apicomplexa</taxon>
        <taxon>Conoidasida</taxon>
        <taxon>Coccidia</taxon>
        <taxon>Eucoccidiorida</taxon>
        <taxon>Eimeriorina</taxon>
        <taxon>Cryptosporidiidae</taxon>
        <taxon>Cryptosporidium</taxon>
    </lineage>
</organism>
<dbReference type="PRINTS" id="PR00080">
    <property type="entry name" value="SDRFAMILY"/>
</dbReference>
<dbReference type="InterPro" id="IPR036291">
    <property type="entry name" value="NAD(P)-bd_dom_sf"/>
</dbReference>
<dbReference type="AlphaFoldDB" id="A0AAV9Y265"/>
<keyword evidence="2" id="KW-0812">Transmembrane</keyword>
<comment type="similarity">
    <text evidence="1">Belongs to the short-chain dehydrogenases/reductases (SDR) family.</text>
</comment>
<feature type="transmembrane region" description="Helical" evidence="2">
    <location>
        <begin position="12"/>
        <end position="34"/>
    </location>
</feature>
<proteinExistence type="inferred from homology"/>
<protein>
    <submittedName>
        <fullName evidence="3">Dehydrogenase reductase (SDR family) member</fullName>
    </submittedName>
</protein>
<keyword evidence="4" id="KW-1185">Reference proteome</keyword>
<keyword evidence="2" id="KW-1133">Transmembrane helix</keyword>
<dbReference type="PRINTS" id="PR00081">
    <property type="entry name" value="GDHRDH"/>
</dbReference>
<accession>A0AAV9Y265</accession>
<evidence type="ECO:0000313" key="3">
    <source>
        <dbReference type="EMBL" id="KAK6590818.1"/>
    </source>
</evidence>
<dbReference type="InterPro" id="IPR053011">
    <property type="entry name" value="SDR_family_member_7"/>
</dbReference>
<dbReference type="EMBL" id="JAWDEY010000003">
    <property type="protein sequence ID" value="KAK6590818.1"/>
    <property type="molecule type" value="Genomic_DNA"/>
</dbReference>
<evidence type="ECO:0000313" key="4">
    <source>
        <dbReference type="Proteomes" id="UP001311799"/>
    </source>
</evidence>
<dbReference type="Proteomes" id="UP001311799">
    <property type="component" value="Unassembled WGS sequence"/>
</dbReference>
<evidence type="ECO:0000256" key="1">
    <source>
        <dbReference type="RuleBase" id="RU000363"/>
    </source>
</evidence>
<dbReference type="Gene3D" id="3.40.50.720">
    <property type="entry name" value="NAD(P)-binding Rossmann-like Domain"/>
    <property type="match status" value="1"/>
</dbReference>
<dbReference type="SUPFAM" id="SSF51735">
    <property type="entry name" value="NAD(P)-binding Rossmann-fold domains"/>
    <property type="match status" value="1"/>
</dbReference>
<sequence length="365" mass="41238">MNGFKKQIFELFGIFCSILYAIPVFFWSFFVAALRKDSDFVLGYLSSKTSHDYFRDKVIWITGSSSGIGKSLAIILSELSIRYKIPLFIILTSRDSVELDLVKSELVEVIGIPEENILILSFDIGDLSLIDSKVEEAIKWKGRIDLFYNNAGVGQKAILGKFESDKKVMMVNTLGSIMISRLLIHKCFIPQRCGHIINTLSIQAYIPLPGRCSYGASKRANLSFFQSLRMELEGINWDDYLSTEISKNEMESKNIFSVSPEILITNVYPGHVKTEFDVRNIMYDGSSNGGVSNMKGMSSRECAELMIKATTNKLKEVWIARGSELIFTYISYYSPNVSGLISNILNTKFVEKVWELQKSNLKKST</sequence>
<gene>
    <name evidence="3" type="ORF">RS030_122004</name>
</gene>
<comment type="caution">
    <text evidence="3">The sequence shown here is derived from an EMBL/GenBank/DDBJ whole genome shotgun (WGS) entry which is preliminary data.</text>
</comment>
<dbReference type="Pfam" id="PF00106">
    <property type="entry name" value="adh_short"/>
    <property type="match status" value="1"/>
</dbReference>
<dbReference type="InterPro" id="IPR002347">
    <property type="entry name" value="SDR_fam"/>
</dbReference>
<dbReference type="PANTHER" id="PTHR44269">
    <property type="entry name" value="DEHYDROGENASE/REDUCTASE SDR FAMILY MEMBER 7-RELATED"/>
    <property type="match status" value="1"/>
</dbReference>
<keyword evidence="2" id="KW-0472">Membrane</keyword>
<dbReference type="PANTHER" id="PTHR44269:SF2">
    <property type="entry name" value="DEHYDROGENASE_REDUCTASE SDR FAMILY MEMBER 7"/>
    <property type="match status" value="1"/>
</dbReference>